<accession>A0A9D4ZD88</accession>
<evidence type="ECO:0000313" key="2">
    <source>
        <dbReference type="Proteomes" id="UP000886520"/>
    </source>
</evidence>
<reference evidence="1" key="1">
    <citation type="submission" date="2021-01" db="EMBL/GenBank/DDBJ databases">
        <title>Adiantum capillus-veneris genome.</title>
        <authorList>
            <person name="Fang Y."/>
            <person name="Liao Q."/>
        </authorList>
    </citation>
    <scope>NUCLEOTIDE SEQUENCE</scope>
    <source>
        <strain evidence="1">H3</strain>
        <tissue evidence="1">Leaf</tissue>
    </source>
</reference>
<dbReference type="EMBL" id="JABFUD020000013">
    <property type="protein sequence ID" value="KAI5070989.1"/>
    <property type="molecule type" value="Genomic_DNA"/>
</dbReference>
<protein>
    <submittedName>
        <fullName evidence="1">Uncharacterized protein</fullName>
    </submittedName>
</protein>
<name>A0A9D4ZD88_ADICA</name>
<gene>
    <name evidence="1" type="ORF">GOP47_0013240</name>
</gene>
<dbReference type="OrthoDB" id="2015125at2759"/>
<organism evidence="1 2">
    <name type="scientific">Adiantum capillus-veneris</name>
    <name type="common">Maidenhair fern</name>
    <dbReference type="NCBI Taxonomy" id="13818"/>
    <lineage>
        <taxon>Eukaryota</taxon>
        <taxon>Viridiplantae</taxon>
        <taxon>Streptophyta</taxon>
        <taxon>Embryophyta</taxon>
        <taxon>Tracheophyta</taxon>
        <taxon>Polypodiopsida</taxon>
        <taxon>Polypodiidae</taxon>
        <taxon>Polypodiales</taxon>
        <taxon>Pteridineae</taxon>
        <taxon>Pteridaceae</taxon>
        <taxon>Vittarioideae</taxon>
        <taxon>Adiantum</taxon>
    </lineage>
</organism>
<evidence type="ECO:0000313" key="1">
    <source>
        <dbReference type="EMBL" id="KAI5070989.1"/>
    </source>
</evidence>
<sequence>MDEEDREGSSHFFQEDTLLERRHAHSIGHRNEETLGNVLLVPSVTKNLLSVEATIEKDLKLEFEGIKFLIRDPKNHYKVIAKGKKYGKLFKLEGFSSAFSTRDEGRSTPLSSHKVLTKEVHYAFLNRQLE</sequence>
<keyword evidence="2" id="KW-1185">Reference proteome</keyword>
<comment type="caution">
    <text evidence="1">The sequence shown here is derived from an EMBL/GenBank/DDBJ whole genome shotgun (WGS) entry which is preliminary data.</text>
</comment>
<dbReference type="AlphaFoldDB" id="A0A9D4ZD88"/>
<proteinExistence type="predicted"/>
<dbReference type="Proteomes" id="UP000886520">
    <property type="component" value="Chromosome 13"/>
</dbReference>